<dbReference type="GO" id="GO:0015250">
    <property type="term" value="F:water channel activity"/>
    <property type="evidence" value="ECO:0007669"/>
    <property type="project" value="InterPro"/>
</dbReference>
<dbReference type="PRINTS" id="PR00783">
    <property type="entry name" value="MINTRINSICP"/>
</dbReference>
<dbReference type="Gene3D" id="1.20.1080.10">
    <property type="entry name" value="Glycerol uptake facilitator protein"/>
    <property type="match status" value="1"/>
</dbReference>
<feature type="transmembrane region" description="Helical" evidence="10">
    <location>
        <begin position="165"/>
        <end position="186"/>
    </location>
</feature>
<evidence type="ECO:0000256" key="7">
    <source>
        <dbReference type="ARBA" id="ARBA00024030"/>
    </source>
</evidence>
<dbReference type="PANTHER" id="PTHR46739:SF3">
    <property type="entry name" value="AQUAPORIN SIP1-1"/>
    <property type="match status" value="1"/>
</dbReference>
<keyword evidence="4" id="KW-0677">Repeat</keyword>
<dbReference type="EMBL" id="HBEC01037118">
    <property type="protein sequence ID" value="CAD8303753.1"/>
    <property type="molecule type" value="Transcribed_RNA"/>
</dbReference>
<comment type="similarity">
    <text evidence="7">Belongs to the MIP/aquaporin (TC 1.A.8) family. SIP (TC 1.A.8.10) subfamily.</text>
</comment>
<comment type="subcellular location">
    <subcellularLocation>
        <location evidence="1">Membrane</location>
        <topology evidence="1">Multi-pass membrane protein</topology>
    </subcellularLocation>
</comment>
<evidence type="ECO:0000256" key="9">
    <source>
        <dbReference type="SAM" id="MobiDB-lite"/>
    </source>
</evidence>
<dbReference type="SUPFAM" id="SSF81338">
    <property type="entry name" value="Aquaporin-like"/>
    <property type="match status" value="1"/>
</dbReference>
<name>A0A7R9VTD3_9CHLO</name>
<dbReference type="AlphaFoldDB" id="A0A7R9VTD3"/>
<proteinExistence type="inferred from homology"/>
<evidence type="ECO:0000256" key="1">
    <source>
        <dbReference type="ARBA" id="ARBA00004141"/>
    </source>
</evidence>
<feature type="region of interest" description="Disordered" evidence="9">
    <location>
        <begin position="1"/>
        <end position="39"/>
    </location>
</feature>
<dbReference type="InterPro" id="IPR044222">
    <property type="entry name" value="SIP1-1/2-like"/>
</dbReference>
<dbReference type="InterPro" id="IPR023271">
    <property type="entry name" value="Aquaporin-like"/>
</dbReference>
<feature type="transmembrane region" description="Helical" evidence="10">
    <location>
        <begin position="240"/>
        <end position="262"/>
    </location>
</feature>
<evidence type="ECO:0000256" key="4">
    <source>
        <dbReference type="ARBA" id="ARBA00022737"/>
    </source>
</evidence>
<keyword evidence="3 8" id="KW-0812">Transmembrane</keyword>
<evidence type="ECO:0000256" key="2">
    <source>
        <dbReference type="ARBA" id="ARBA00022448"/>
    </source>
</evidence>
<feature type="transmembrane region" description="Helical" evidence="10">
    <location>
        <begin position="47"/>
        <end position="64"/>
    </location>
</feature>
<evidence type="ECO:0000256" key="3">
    <source>
        <dbReference type="ARBA" id="ARBA00022692"/>
    </source>
</evidence>
<protein>
    <recommendedName>
        <fullName evidence="12">Aquaporin</fullName>
    </recommendedName>
</protein>
<evidence type="ECO:0000256" key="6">
    <source>
        <dbReference type="ARBA" id="ARBA00023136"/>
    </source>
</evidence>
<dbReference type="PANTHER" id="PTHR46739">
    <property type="entry name" value="AQUAPORIN SIP1-1"/>
    <property type="match status" value="1"/>
</dbReference>
<organism evidence="11">
    <name type="scientific">Chlamydomonas euryale</name>
    <dbReference type="NCBI Taxonomy" id="1486919"/>
    <lineage>
        <taxon>Eukaryota</taxon>
        <taxon>Viridiplantae</taxon>
        <taxon>Chlorophyta</taxon>
        <taxon>core chlorophytes</taxon>
        <taxon>Chlorophyceae</taxon>
        <taxon>CS clade</taxon>
        <taxon>Chlamydomonadales</taxon>
        <taxon>Chlamydomonadaceae</taxon>
        <taxon>Chlamydomonas</taxon>
    </lineage>
</organism>
<feature type="transmembrane region" description="Helical" evidence="10">
    <location>
        <begin position="76"/>
        <end position="102"/>
    </location>
</feature>
<evidence type="ECO:0000256" key="8">
    <source>
        <dbReference type="RuleBase" id="RU000477"/>
    </source>
</evidence>
<dbReference type="InterPro" id="IPR000425">
    <property type="entry name" value="MIP"/>
</dbReference>
<evidence type="ECO:0000256" key="10">
    <source>
        <dbReference type="SAM" id="Phobius"/>
    </source>
</evidence>
<evidence type="ECO:0000313" key="11">
    <source>
        <dbReference type="EMBL" id="CAD8303753.1"/>
    </source>
</evidence>
<reference evidence="11" key="1">
    <citation type="submission" date="2021-01" db="EMBL/GenBank/DDBJ databases">
        <authorList>
            <person name="Corre E."/>
            <person name="Pelletier E."/>
            <person name="Niang G."/>
            <person name="Scheremetjew M."/>
            <person name="Finn R."/>
            <person name="Kale V."/>
            <person name="Holt S."/>
            <person name="Cochrane G."/>
            <person name="Meng A."/>
            <person name="Brown T."/>
            <person name="Cohen L."/>
        </authorList>
    </citation>
    <scope>NUCLEOTIDE SEQUENCE</scope>
    <source>
        <strain evidence="11">CCMP219</strain>
    </source>
</reference>
<dbReference type="GO" id="GO:0016020">
    <property type="term" value="C:membrane"/>
    <property type="evidence" value="ECO:0007669"/>
    <property type="project" value="UniProtKB-SubCell"/>
</dbReference>
<keyword evidence="5 10" id="KW-1133">Transmembrane helix</keyword>
<feature type="transmembrane region" description="Helical" evidence="10">
    <location>
        <begin position="123"/>
        <end position="145"/>
    </location>
</feature>
<dbReference type="Pfam" id="PF00230">
    <property type="entry name" value="MIP"/>
    <property type="match status" value="1"/>
</dbReference>
<accession>A0A7R9VTD3</accession>
<keyword evidence="6 10" id="KW-0472">Membrane</keyword>
<evidence type="ECO:0000256" key="5">
    <source>
        <dbReference type="ARBA" id="ARBA00022989"/>
    </source>
</evidence>
<feature type="transmembrane region" description="Helical" evidence="10">
    <location>
        <begin position="198"/>
        <end position="220"/>
    </location>
</feature>
<sequence>MAVAKARPKRGSESGGGARGAPPRQPAETSTPAAHPPSAGQHALGDFLVMAIWVAFSSVFAEVADHVHIATGVNEVALNIVLLVAGLAAITPVCDYFWGAILNPVHNVALLLRGAGGGVATNIARMCGQLAGAIVGCLLALALVPPHHQGKFHLLSGKLKEGLPIAHGFFAEATLVVVVNLFFLYMTEGGLQRTKSKALSALAPHALTVVVVLVGAEFTGPSLNPTLSFAWNLLYQRHSMVEHLAVFWAGPLAGAVVSALVWRGTGMRSARDRAAGRAARRALGRGAGSKPKVA</sequence>
<evidence type="ECO:0008006" key="12">
    <source>
        <dbReference type="Google" id="ProtNLM"/>
    </source>
</evidence>
<gene>
    <name evidence="11" type="ORF">CEUR00632_LOCUS17233</name>
</gene>
<keyword evidence="2 8" id="KW-0813">Transport</keyword>